<keyword evidence="3" id="KW-1185">Reference proteome</keyword>
<keyword evidence="1" id="KW-0732">Signal</keyword>
<accession>A0A8J6F8G6</accession>
<dbReference type="EMBL" id="WNTK01000005">
    <property type="protein sequence ID" value="KAG9482994.1"/>
    <property type="molecule type" value="Genomic_DNA"/>
</dbReference>
<evidence type="ECO:0000256" key="1">
    <source>
        <dbReference type="SAM" id="SignalP"/>
    </source>
</evidence>
<dbReference type="Proteomes" id="UP000770717">
    <property type="component" value="Unassembled WGS sequence"/>
</dbReference>
<feature type="chain" id="PRO_5035262846" evidence="1">
    <location>
        <begin position="23"/>
        <end position="105"/>
    </location>
</feature>
<evidence type="ECO:0000313" key="3">
    <source>
        <dbReference type="Proteomes" id="UP000770717"/>
    </source>
</evidence>
<proteinExistence type="predicted"/>
<dbReference type="AlphaFoldDB" id="A0A8J6F8G6"/>
<feature type="signal peptide" evidence="1">
    <location>
        <begin position="1"/>
        <end position="22"/>
    </location>
</feature>
<organism evidence="2 3">
    <name type="scientific">Eleutherodactylus coqui</name>
    <name type="common">Puerto Rican coqui</name>
    <dbReference type="NCBI Taxonomy" id="57060"/>
    <lineage>
        <taxon>Eukaryota</taxon>
        <taxon>Metazoa</taxon>
        <taxon>Chordata</taxon>
        <taxon>Craniata</taxon>
        <taxon>Vertebrata</taxon>
        <taxon>Euteleostomi</taxon>
        <taxon>Amphibia</taxon>
        <taxon>Batrachia</taxon>
        <taxon>Anura</taxon>
        <taxon>Neobatrachia</taxon>
        <taxon>Hyloidea</taxon>
        <taxon>Eleutherodactylidae</taxon>
        <taxon>Eleutherodactylinae</taxon>
        <taxon>Eleutherodactylus</taxon>
        <taxon>Eleutherodactylus</taxon>
    </lineage>
</organism>
<gene>
    <name evidence="2" type="ORF">GDO78_009105</name>
</gene>
<protein>
    <submittedName>
        <fullName evidence="2">Uncharacterized protein</fullName>
    </submittedName>
</protein>
<name>A0A8J6F8G6_ELECQ</name>
<sequence>MWKRNKGVIIVIVVACLEYTEGLVAGPCAIKCNNLTLYQPHTYSTYIYTVYTTCKPGRATYSSPALYNAHLPARQNGCWDCVAQEGPGSCRPPTFVVNSKSWSSC</sequence>
<reference evidence="2" key="1">
    <citation type="thesis" date="2020" institute="ProQuest LLC" country="789 East Eisenhower Parkway, Ann Arbor, MI, USA">
        <title>Comparative Genomics and Chromosome Evolution.</title>
        <authorList>
            <person name="Mudd A.B."/>
        </authorList>
    </citation>
    <scope>NUCLEOTIDE SEQUENCE</scope>
    <source>
        <strain evidence="2">HN-11 Male</strain>
        <tissue evidence="2">Kidney and liver</tissue>
    </source>
</reference>
<comment type="caution">
    <text evidence="2">The sequence shown here is derived from an EMBL/GenBank/DDBJ whole genome shotgun (WGS) entry which is preliminary data.</text>
</comment>
<evidence type="ECO:0000313" key="2">
    <source>
        <dbReference type="EMBL" id="KAG9482994.1"/>
    </source>
</evidence>